<organism evidence="2 3">
    <name type="scientific">Actinoplanes regularis</name>
    <dbReference type="NCBI Taxonomy" id="52697"/>
    <lineage>
        <taxon>Bacteria</taxon>
        <taxon>Bacillati</taxon>
        <taxon>Actinomycetota</taxon>
        <taxon>Actinomycetes</taxon>
        <taxon>Micromonosporales</taxon>
        <taxon>Micromonosporaceae</taxon>
        <taxon>Actinoplanes</taxon>
    </lineage>
</organism>
<evidence type="ECO:0000313" key="3">
    <source>
        <dbReference type="Proteomes" id="UP000198415"/>
    </source>
</evidence>
<keyword evidence="3" id="KW-1185">Reference proteome</keyword>
<dbReference type="Proteomes" id="UP000198415">
    <property type="component" value="Unassembled WGS sequence"/>
</dbReference>
<feature type="region of interest" description="Disordered" evidence="1">
    <location>
        <begin position="1"/>
        <end position="29"/>
    </location>
</feature>
<name>A0A239IYN0_9ACTN</name>
<dbReference type="EMBL" id="FZNR01000031">
    <property type="protein sequence ID" value="SNS98720.1"/>
    <property type="molecule type" value="Genomic_DNA"/>
</dbReference>
<dbReference type="AlphaFoldDB" id="A0A239IYN0"/>
<gene>
    <name evidence="2" type="ORF">SAMN06264365_13180</name>
</gene>
<dbReference type="OrthoDB" id="3359627at2"/>
<evidence type="ECO:0000313" key="2">
    <source>
        <dbReference type="EMBL" id="SNS98720.1"/>
    </source>
</evidence>
<evidence type="ECO:0000256" key="1">
    <source>
        <dbReference type="SAM" id="MobiDB-lite"/>
    </source>
</evidence>
<sequence length="299" mass="32380">MAKNRKKRPGQPNRGRLRSDASRPRQGIATSKKVAGAVTLALLGGVAGTYCTYVVSGRQEVRVQRATHADELAHDRIVAPFRVEGSNDGGVEYSISSSHILEIAGTPVDPEHPDRFAPVDDKTLVGVPLGGSPSIVVAHEGFTLVGQRSVPVDIVGMKARVTSRLAPLSGTIVAIEGEGVEDDVKMGFDLDSRDLSARSILDQPGKPLSTTRFFADVHVTLARDERVEFEVSTYTASCRCAFVIDVTLSDGTVVAVDDNGDPWRISAFAKQYSKSYIWDVITSRIQPCAWPRECLRMDS</sequence>
<reference evidence="2 3" key="1">
    <citation type="submission" date="2017-06" db="EMBL/GenBank/DDBJ databases">
        <authorList>
            <person name="Kim H.J."/>
            <person name="Triplett B.A."/>
        </authorList>
    </citation>
    <scope>NUCLEOTIDE SEQUENCE [LARGE SCALE GENOMIC DNA]</scope>
    <source>
        <strain evidence="2 3">DSM 43151</strain>
    </source>
</reference>
<protein>
    <submittedName>
        <fullName evidence="2">Uncharacterized protein</fullName>
    </submittedName>
</protein>
<proteinExistence type="predicted"/>
<dbReference type="RefSeq" id="WP_143232879.1">
    <property type="nucleotide sequence ID" value="NZ_BOMU01000113.1"/>
</dbReference>
<accession>A0A239IYN0</accession>